<organism evidence="2">
    <name type="scientific">Thermoanaerobaculum aquaticum</name>
    <dbReference type="NCBI Taxonomy" id="1312852"/>
    <lineage>
        <taxon>Bacteria</taxon>
        <taxon>Pseudomonadati</taxon>
        <taxon>Acidobacteriota</taxon>
        <taxon>Thermoanaerobaculia</taxon>
        <taxon>Thermoanaerobaculales</taxon>
        <taxon>Thermoanaerobaculaceae</taxon>
        <taxon>Thermoanaerobaculum</taxon>
    </lineage>
</organism>
<feature type="domain" description="PDZ" evidence="1">
    <location>
        <begin position="4"/>
        <end position="63"/>
    </location>
</feature>
<name>A0A7V2EEX6_9BACT</name>
<dbReference type="EMBL" id="DSHW01000185">
    <property type="protein sequence ID" value="HEQ88267.1"/>
    <property type="molecule type" value="Genomic_DNA"/>
</dbReference>
<gene>
    <name evidence="2" type="ORF">ENP06_02520</name>
</gene>
<dbReference type="SUPFAM" id="SSF50156">
    <property type="entry name" value="PDZ domain-like"/>
    <property type="match status" value="1"/>
</dbReference>
<dbReference type="InterPro" id="IPR001478">
    <property type="entry name" value="PDZ"/>
</dbReference>
<evidence type="ECO:0000313" key="2">
    <source>
        <dbReference type="EMBL" id="HEQ88267.1"/>
    </source>
</evidence>
<comment type="caution">
    <text evidence="2">The sequence shown here is derived from an EMBL/GenBank/DDBJ whole genome shotgun (WGS) entry which is preliminary data.</text>
</comment>
<proteinExistence type="predicted"/>
<protein>
    <submittedName>
        <fullName evidence="2">PDZ domain-containing protein</fullName>
    </submittedName>
</protein>
<evidence type="ECO:0000259" key="1">
    <source>
        <dbReference type="Pfam" id="PF13180"/>
    </source>
</evidence>
<reference evidence="2" key="1">
    <citation type="journal article" date="2020" name="mSystems">
        <title>Genome- and Community-Level Interaction Insights into Carbon Utilization and Element Cycling Functions of Hydrothermarchaeota in Hydrothermal Sediment.</title>
        <authorList>
            <person name="Zhou Z."/>
            <person name="Liu Y."/>
            <person name="Xu W."/>
            <person name="Pan J."/>
            <person name="Luo Z.H."/>
            <person name="Li M."/>
        </authorList>
    </citation>
    <scope>NUCLEOTIDE SEQUENCE [LARGE SCALE GENOMIC DNA]</scope>
    <source>
        <strain evidence="2">SpSt-186</strain>
    </source>
</reference>
<dbReference type="Pfam" id="PF13180">
    <property type="entry name" value="PDZ_2"/>
    <property type="match status" value="1"/>
</dbReference>
<dbReference type="InterPro" id="IPR036034">
    <property type="entry name" value="PDZ_sf"/>
</dbReference>
<dbReference type="Gene3D" id="2.30.42.10">
    <property type="match status" value="1"/>
</dbReference>
<dbReference type="AlphaFoldDB" id="A0A7V2EEX6"/>
<accession>A0A7V2EEX6</accession>
<sequence>MYGVRGGSAAEKAGLQAGEVVIKVGERVVHNIYDYMYALGDHQPGETVPFTVQRGEQTLTLPVTFEAGGGGKS</sequence>